<dbReference type="Proteomes" id="UP000279194">
    <property type="component" value="Unassembled WGS sequence"/>
</dbReference>
<dbReference type="InterPro" id="IPR001387">
    <property type="entry name" value="Cro/C1-type_HTH"/>
</dbReference>
<dbReference type="CDD" id="cd00093">
    <property type="entry name" value="HTH_XRE"/>
    <property type="match status" value="1"/>
</dbReference>
<sequence>MFLRKRCIFCIRGKIMFGKMVRQLRRDKGITLEALSDGILSTSQLSRFERDESEVTIRLFHQLLQRLGLDYDELMAFSSEISLTKRQQFFRKMDQLYHHKELEALMALQEEIEEAREVDAYFLTMYRCVLASLEPSLGPSKDAIEALSDYLFGLDYWGQYEITLLGNCVDQLGYDAVFLLTKELLTKKATYQSLDKNRRLAAQLSLNVMRRSTDMGRFDEATYLSGKIAELLCYEDEFYEKTIYRYEDSYLSYQLKKGNQQGMTEALAVLQILSPDSLYPAYQAHFNQNVIKKQTL</sequence>
<dbReference type="OrthoDB" id="34624at2"/>
<dbReference type="InterPro" id="IPR053163">
    <property type="entry name" value="HTH-type_regulator_Rgg"/>
</dbReference>
<dbReference type="SMART" id="SM00530">
    <property type="entry name" value="HTH_XRE"/>
    <property type="match status" value="1"/>
</dbReference>
<gene>
    <name evidence="2" type="ORF">EAF07_09375</name>
</gene>
<dbReference type="InterPro" id="IPR010057">
    <property type="entry name" value="Transcription_activator_Rgg_C"/>
</dbReference>
<keyword evidence="3" id="KW-1185">Reference proteome</keyword>
<dbReference type="InterPro" id="IPR011990">
    <property type="entry name" value="TPR-like_helical_dom_sf"/>
</dbReference>
<dbReference type="GO" id="GO:0003677">
    <property type="term" value="F:DNA binding"/>
    <property type="evidence" value="ECO:0007669"/>
    <property type="project" value="InterPro"/>
</dbReference>
<dbReference type="EMBL" id="RCVM01000025">
    <property type="protein sequence ID" value="RLY01612.1"/>
    <property type="molecule type" value="Genomic_DNA"/>
</dbReference>
<feature type="domain" description="HTH cro/C1-type" evidence="1">
    <location>
        <begin position="21"/>
        <end position="74"/>
    </location>
</feature>
<protein>
    <submittedName>
        <fullName evidence="2">Rgg/GadR/MutR family transcriptional regulator</fullName>
    </submittedName>
</protein>
<dbReference type="InterPro" id="IPR010982">
    <property type="entry name" value="Lambda_DNA-bd_dom_sf"/>
</dbReference>
<dbReference type="PROSITE" id="PS50943">
    <property type="entry name" value="HTH_CROC1"/>
    <property type="match status" value="1"/>
</dbReference>
<proteinExistence type="predicted"/>
<dbReference type="AlphaFoldDB" id="A0A3L9DR50"/>
<evidence type="ECO:0000313" key="2">
    <source>
        <dbReference type="EMBL" id="RLY01612.1"/>
    </source>
</evidence>
<dbReference type="PANTHER" id="PTHR37038:SF12">
    <property type="entry name" value="TRANSCRIPTIONAL REGULATOR"/>
    <property type="match status" value="1"/>
</dbReference>
<organism evidence="2 3">
    <name type="scientific">Streptococcus hillyeri</name>
    <dbReference type="NCBI Taxonomy" id="2282420"/>
    <lineage>
        <taxon>Bacteria</taxon>
        <taxon>Bacillati</taxon>
        <taxon>Bacillota</taxon>
        <taxon>Bacilli</taxon>
        <taxon>Lactobacillales</taxon>
        <taxon>Streptococcaceae</taxon>
        <taxon>Streptococcus</taxon>
    </lineage>
</organism>
<name>A0A3L9DR50_9STRE</name>
<evidence type="ECO:0000259" key="1">
    <source>
        <dbReference type="PROSITE" id="PS50943"/>
    </source>
</evidence>
<comment type="caution">
    <text evidence="2">The sequence shown here is derived from an EMBL/GenBank/DDBJ whole genome shotgun (WGS) entry which is preliminary data.</text>
</comment>
<dbReference type="PANTHER" id="PTHR37038">
    <property type="entry name" value="TRANSCRIPTIONAL REGULATOR-RELATED"/>
    <property type="match status" value="1"/>
</dbReference>
<dbReference type="SUPFAM" id="SSF47413">
    <property type="entry name" value="lambda repressor-like DNA-binding domains"/>
    <property type="match status" value="1"/>
</dbReference>
<accession>A0A3L9DR50</accession>
<evidence type="ECO:0000313" key="3">
    <source>
        <dbReference type="Proteomes" id="UP000279194"/>
    </source>
</evidence>
<reference evidence="2 3" key="1">
    <citation type="submission" date="2018-10" db="EMBL/GenBank/DDBJ databases">
        <title>Streptococcus hillyeri sp. nov., isolated from equine tracheal sample.</title>
        <authorList>
            <person name="Macfadyen A.C."/>
            <person name="Waller A."/>
            <person name="Paterson G.K."/>
        </authorList>
    </citation>
    <scope>NUCLEOTIDE SEQUENCE [LARGE SCALE GENOMIC DNA]</scope>
    <source>
        <strain evidence="2 3">28462</strain>
    </source>
</reference>
<dbReference type="Gene3D" id="1.25.40.10">
    <property type="entry name" value="Tetratricopeptide repeat domain"/>
    <property type="match status" value="1"/>
</dbReference>
<dbReference type="Pfam" id="PF21259">
    <property type="entry name" value="Rgg_C"/>
    <property type="match status" value="1"/>
</dbReference>
<dbReference type="NCBIfam" id="TIGR01716">
    <property type="entry name" value="RGG_Cterm"/>
    <property type="match status" value="1"/>
</dbReference>
<dbReference type="Pfam" id="PF01381">
    <property type="entry name" value="HTH_3"/>
    <property type="match status" value="1"/>
</dbReference>